<evidence type="ECO:0000256" key="8">
    <source>
        <dbReference type="ARBA" id="ARBA00023004"/>
    </source>
</evidence>
<keyword evidence="9" id="KW-0411">Iron-sulfur</keyword>
<dbReference type="InParanoid" id="A0A067M2S7"/>
<dbReference type="PRINTS" id="PR00411">
    <property type="entry name" value="PNDRDTASEI"/>
</dbReference>
<reference evidence="12" key="1">
    <citation type="journal article" date="2014" name="Proc. Natl. Acad. Sci. U.S.A.">
        <title>Extensive sampling of basidiomycete genomes demonstrates inadequacy of the white-rot/brown-rot paradigm for wood decay fungi.</title>
        <authorList>
            <person name="Riley R."/>
            <person name="Salamov A.A."/>
            <person name="Brown D.W."/>
            <person name="Nagy L.G."/>
            <person name="Floudas D."/>
            <person name="Held B.W."/>
            <person name="Levasseur A."/>
            <person name="Lombard V."/>
            <person name="Morin E."/>
            <person name="Otillar R."/>
            <person name="Lindquist E.A."/>
            <person name="Sun H."/>
            <person name="LaButti K.M."/>
            <person name="Schmutz J."/>
            <person name="Jabbour D."/>
            <person name="Luo H."/>
            <person name="Baker S.E."/>
            <person name="Pisabarro A.G."/>
            <person name="Walton J.D."/>
            <person name="Blanchette R.A."/>
            <person name="Henrissat B."/>
            <person name="Martin F."/>
            <person name="Cullen D."/>
            <person name="Hibbett D.S."/>
            <person name="Grigoriev I.V."/>
        </authorList>
    </citation>
    <scope>NUCLEOTIDE SEQUENCE [LARGE SCALE GENOMIC DNA]</scope>
    <source>
        <strain evidence="12">FD-172 SS1</strain>
    </source>
</reference>
<keyword evidence="3" id="KW-0285">Flavoprotein</keyword>
<gene>
    <name evidence="11" type="ORF">BOTBODRAFT_36515</name>
</gene>
<keyword evidence="12" id="KW-1185">Reference proteome</keyword>
<dbReference type="InterPro" id="IPR036922">
    <property type="entry name" value="Rieske_2Fe-2S_sf"/>
</dbReference>
<dbReference type="SUPFAM" id="SSF51905">
    <property type="entry name" value="FAD/NAD(P)-binding domain"/>
    <property type="match status" value="2"/>
</dbReference>
<proteinExistence type="inferred from homology"/>
<protein>
    <recommendedName>
        <fullName evidence="10">Rieske domain-containing protein</fullName>
    </recommendedName>
</protein>
<comment type="similarity">
    <text evidence="2">Belongs to the FAD-dependent oxidoreductase family.</text>
</comment>
<dbReference type="PROSITE" id="PS51296">
    <property type="entry name" value="RIESKE"/>
    <property type="match status" value="1"/>
</dbReference>
<evidence type="ECO:0000256" key="5">
    <source>
        <dbReference type="ARBA" id="ARBA00022723"/>
    </source>
</evidence>
<evidence type="ECO:0000256" key="3">
    <source>
        <dbReference type="ARBA" id="ARBA00022630"/>
    </source>
</evidence>
<evidence type="ECO:0000313" key="11">
    <source>
        <dbReference type="EMBL" id="KDQ10088.1"/>
    </source>
</evidence>
<evidence type="ECO:0000259" key="10">
    <source>
        <dbReference type="PROSITE" id="PS51296"/>
    </source>
</evidence>
<dbReference type="Pfam" id="PF07992">
    <property type="entry name" value="Pyr_redox_2"/>
    <property type="match status" value="1"/>
</dbReference>
<dbReference type="GO" id="GO:0005737">
    <property type="term" value="C:cytoplasm"/>
    <property type="evidence" value="ECO:0007669"/>
    <property type="project" value="TreeGrafter"/>
</dbReference>
<dbReference type="GO" id="GO:0051537">
    <property type="term" value="F:2 iron, 2 sulfur cluster binding"/>
    <property type="evidence" value="ECO:0007669"/>
    <property type="project" value="UniProtKB-KW"/>
</dbReference>
<evidence type="ECO:0000256" key="4">
    <source>
        <dbReference type="ARBA" id="ARBA00022714"/>
    </source>
</evidence>
<evidence type="ECO:0000256" key="9">
    <source>
        <dbReference type="ARBA" id="ARBA00023014"/>
    </source>
</evidence>
<dbReference type="HOGENOM" id="CLU_003291_4_2_1"/>
<keyword evidence="7" id="KW-0560">Oxidoreductase</keyword>
<evidence type="ECO:0000256" key="6">
    <source>
        <dbReference type="ARBA" id="ARBA00022827"/>
    </source>
</evidence>
<feature type="domain" description="Rieske" evidence="10">
    <location>
        <begin position="8"/>
        <end position="104"/>
    </location>
</feature>
<accession>A0A067M2S7</accession>
<dbReference type="Gene3D" id="3.30.390.30">
    <property type="match status" value="1"/>
</dbReference>
<dbReference type="OrthoDB" id="6029at2759"/>
<dbReference type="EMBL" id="KL198071">
    <property type="protein sequence ID" value="KDQ10088.1"/>
    <property type="molecule type" value="Genomic_DNA"/>
</dbReference>
<evidence type="ECO:0000256" key="7">
    <source>
        <dbReference type="ARBA" id="ARBA00023002"/>
    </source>
</evidence>
<dbReference type="FunCoup" id="A0A067M2S7">
    <property type="interactions" value="312"/>
</dbReference>
<dbReference type="AlphaFoldDB" id="A0A067M2S7"/>
<comment type="cofactor">
    <cofactor evidence="1">
        <name>FAD</name>
        <dbReference type="ChEBI" id="CHEBI:57692"/>
    </cofactor>
</comment>
<dbReference type="GO" id="GO:0046872">
    <property type="term" value="F:metal ion binding"/>
    <property type="evidence" value="ECO:0007669"/>
    <property type="project" value="UniProtKB-KW"/>
</dbReference>
<dbReference type="Gene3D" id="3.50.50.60">
    <property type="entry name" value="FAD/NAD(P)-binding domain"/>
    <property type="match status" value="2"/>
</dbReference>
<name>A0A067M2S7_BOTB1</name>
<dbReference type="InterPro" id="IPR050446">
    <property type="entry name" value="FAD-oxidoreductase/Apoptosis"/>
</dbReference>
<dbReference type="SUPFAM" id="SSF55424">
    <property type="entry name" value="FAD/NAD-linked reductases, dimerisation (C-terminal) domain"/>
    <property type="match status" value="1"/>
</dbReference>
<dbReference type="Gene3D" id="2.102.10.10">
    <property type="entry name" value="Rieske [2Fe-2S] iron-sulphur domain"/>
    <property type="match status" value="1"/>
</dbReference>
<dbReference type="GO" id="GO:0016651">
    <property type="term" value="F:oxidoreductase activity, acting on NAD(P)H"/>
    <property type="evidence" value="ECO:0007669"/>
    <property type="project" value="TreeGrafter"/>
</dbReference>
<dbReference type="InterPro" id="IPR016156">
    <property type="entry name" value="FAD/NAD-linked_Rdtase_dimer_sf"/>
</dbReference>
<dbReference type="SUPFAM" id="SSF50022">
    <property type="entry name" value="ISP domain"/>
    <property type="match status" value="1"/>
</dbReference>
<keyword evidence="5" id="KW-0479">Metal-binding</keyword>
<keyword evidence="6" id="KW-0274">FAD</keyword>
<evidence type="ECO:0000313" key="12">
    <source>
        <dbReference type="Proteomes" id="UP000027195"/>
    </source>
</evidence>
<keyword evidence="8" id="KW-0408">Iron</keyword>
<dbReference type="InterPro" id="IPR028202">
    <property type="entry name" value="Reductase_C"/>
</dbReference>
<evidence type="ECO:0000256" key="1">
    <source>
        <dbReference type="ARBA" id="ARBA00001974"/>
    </source>
</evidence>
<dbReference type="Proteomes" id="UP000027195">
    <property type="component" value="Unassembled WGS sequence"/>
</dbReference>
<organism evidence="11 12">
    <name type="scientific">Botryobasidium botryosum (strain FD-172 SS1)</name>
    <dbReference type="NCBI Taxonomy" id="930990"/>
    <lineage>
        <taxon>Eukaryota</taxon>
        <taxon>Fungi</taxon>
        <taxon>Dikarya</taxon>
        <taxon>Basidiomycota</taxon>
        <taxon>Agaricomycotina</taxon>
        <taxon>Agaricomycetes</taxon>
        <taxon>Cantharellales</taxon>
        <taxon>Botryobasidiaceae</taxon>
        <taxon>Botryobasidium</taxon>
    </lineage>
</organism>
<dbReference type="PRINTS" id="PR00368">
    <property type="entry name" value="FADPNR"/>
</dbReference>
<dbReference type="Pfam" id="PF00355">
    <property type="entry name" value="Rieske"/>
    <property type="match status" value="1"/>
</dbReference>
<dbReference type="PANTHER" id="PTHR43557">
    <property type="entry name" value="APOPTOSIS-INDUCING FACTOR 1"/>
    <property type="match status" value="1"/>
</dbReference>
<dbReference type="STRING" id="930990.A0A067M2S7"/>
<dbReference type="InterPro" id="IPR017941">
    <property type="entry name" value="Rieske_2Fe-2S"/>
</dbReference>
<dbReference type="InterPro" id="IPR036188">
    <property type="entry name" value="FAD/NAD-bd_sf"/>
</dbReference>
<dbReference type="Pfam" id="PF14759">
    <property type="entry name" value="Reductase_C"/>
    <property type="match status" value="1"/>
</dbReference>
<dbReference type="CDD" id="cd03478">
    <property type="entry name" value="Rieske_AIFL_N"/>
    <property type="match status" value="1"/>
</dbReference>
<dbReference type="PANTHER" id="PTHR43557:SF2">
    <property type="entry name" value="RIESKE DOMAIN-CONTAINING PROTEIN-RELATED"/>
    <property type="match status" value="1"/>
</dbReference>
<dbReference type="InterPro" id="IPR023753">
    <property type="entry name" value="FAD/NAD-binding_dom"/>
</dbReference>
<keyword evidence="4" id="KW-0001">2Fe-2S</keyword>
<sequence length="554" mass="58971">MASETKSIAVLDASELKSGQMKEVEFGEGKVLVSRIGDKVHATSAWCTHYGAPLAKGVLEASGRVTCPWHGACFNVCTGDIEDAPALSSLHSFKAEISSEGKIVVTAPLDKVTKKDMERSSLPVEISVEAAKESKGVVIVGGGSGAIHTIESLRENGYNKPITMISKEPHAPIDRTKLSKVLTTDPAKIEWRSADVLKEKYGVTLRTSTEVASVSPKDHTVTLTTGEVIKYEELVLSPGSTPRRIPIPGAKEGELEGVFTLRGIKDAQAISAAVTPGKRLVVIGSSFIGMELVVAVAKKELESIEVIGMDEVPFENILGKEVGAGIMKFHESKEIIFHMKSKTVSINPSSHDSKCVGSVTLEGPDGDTKEVPADIVILGVGVGPATSFLKDSGIPLEKDGGVKVDGFLRVEGAEGVFAIGDIAHFPQQTGELKRIEHWNVAGNHGRAVGRTIARPGEAISFAKIPVFWSAQGQQLRYCGVGAGFDDVIVQGKPEELKFVAYYVKGDKVTAVASMQKDPIVIKSSELLRLGMMPTASEIREGKSPLDVDITGVTN</sequence>
<evidence type="ECO:0000256" key="2">
    <source>
        <dbReference type="ARBA" id="ARBA00006442"/>
    </source>
</evidence>